<evidence type="ECO:0000313" key="6">
    <source>
        <dbReference type="Proteomes" id="UP000603940"/>
    </source>
</evidence>
<name>A0ABR7R8J3_9PROT</name>
<evidence type="ECO:0000256" key="3">
    <source>
        <dbReference type="ARBA" id="ARBA00023163"/>
    </source>
</evidence>
<dbReference type="RefSeq" id="WP_187779242.1">
    <property type="nucleotide sequence ID" value="NZ_JACTUZ010000063.1"/>
</dbReference>
<dbReference type="InterPro" id="IPR008920">
    <property type="entry name" value="TF_FadR/GntR_C"/>
</dbReference>
<evidence type="ECO:0000256" key="1">
    <source>
        <dbReference type="ARBA" id="ARBA00023015"/>
    </source>
</evidence>
<dbReference type="SUPFAM" id="SSF48008">
    <property type="entry name" value="GntR ligand-binding domain-like"/>
    <property type="match status" value="1"/>
</dbReference>
<evidence type="ECO:0000256" key="2">
    <source>
        <dbReference type="ARBA" id="ARBA00023125"/>
    </source>
</evidence>
<dbReference type="PROSITE" id="PS50949">
    <property type="entry name" value="HTH_GNTR"/>
    <property type="match status" value="1"/>
</dbReference>
<dbReference type="SUPFAM" id="SSF46785">
    <property type="entry name" value="Winged helix' DNA-binding domain"/>
    <property type="match status" value="1"/>
</dbReference>
<dbReference type="Proteomes" id="UP000603940">
    <property type="component" value="Unassembled WGS sequence"/>
</dbReference>
<sequence length="242" mass="26507">MEENVNNNADALKEGALAQSLFLRLSEAIIQGEIPLGSKLSEPVLARQYGVSRGPLREALNRLQERRLVERAPRLGARVVTLSADTFRQIYGVREALEGMAARGAALAMREEDLARLRDILARQEASIAATGDDAPNALGAMDQDFHVAIARAAGNALLDGLLCGELYQQLRLYRSQLRKVAGRGRRAVVEHRRILDAIADRDPDMAEWQMRRHVTASYAALAPLLDAVAAKNPSPAEELPE</sequence>
<keyword evidence="2" id="KW-0238">DNA-binding</keyword>
<comment type="caution">
    <text evidence="5">The sequence shown here is derived from an EMBL/GenBank/DDBJ whole genome shotgun (WGS) entry which is preliminary data.</text>
</comment>
<keyword evidence="6" id="KW-1185">Reference proteome</keyword>
<reference evidence="5 6" key="1">
    <citation type="journal article" date="2009" name="Int. J. Syst. Evol. Microbiol.">
        <title>Transfer of Teichococcus ludipueritiae and Muricoccus roseus to the genus Roseomonas, as Roseomonas ludipueritiae comb. nov. and Roseomonas rosea comb. nov., respectively, and emended description of the genus Roseomonas.</title>
        <authorList>
            <person name="Sanchez-Porro C."/>
            <person name="Gallego V."/>
            <person name="Busse H.J."/>
            <person name="Kampfer P."/>
            <person name="Ventosa A."/>
        </authorList>
    </citation>
    <scope>NUCLEOTIDE SEQUENCE [LARGE SCALE GENOMIC DNA]</scope>
    <source>
        <strain evidence="5 6">DSM 14915</strain>
    </source>
</reference>
<feature type="domain" description="HTH gntR-type" evidence="4">
    <location>
        <begin position="15"/>
        <end position="82"/>
    </location>
</feature>
<organism evidence="5 6">
    <name type="scientific">Pseudoroseomonas ludipueritiae</name>
    <dbReference type="NCBI Taxonomy" id="198093"/>
    <lineage>
        <taxon>Bacteria</taxon>
        <taxon>Pseudomonadati</taxon>
        <taxon>Pseudomonadota</taxon>
        <taxon>Alphaproteobacteria</taxon>
        <taxon>Acetobacterales</taxon>
        <taxon>Acetobacteraceae</taxon>
        <taxon>Pseudoroseomonas</taxon>
    </lineage>
</organism>
<dbReference type="Pfam" id="PF00392">
    <property type="entry name" value="GntR"/>
    <property type="match status" value="1"/>
</dbReference>
<dbReference type="PANTHER" id="PTHR43537:SF49">
    <property type="entry name" value="TRANSCRIPTIONAL REGULATORY PROTEIN"/>
    <property type="match status" value="1"/>
</dbReference>
<evidence type="ECO:0000313" key="5">
    <source>
        <dbReference type="EMBL" id="MBC9178134.1"/>
    </source>
</evidence>
<dbReference type="SMART" id="SM00345">
    <property type="entry name" value="HTH_GNTR"/>
    <property type="match status" value="1"/>
</dbReference>
<evidence type="ECO:0000259" key="4">
    <source>
        <dbReference type="PROSITE" id="PS50949"/>
    </source>
</evidence>
<dbReference type="Pfam" id="PF07729">
    <property type="entry name" value="FCD"/>
    <property type="match status" value="1"/>
</dbReference>
<dbReference type="SMART" id="SM00895">
    <property type="entry name" value="FCD"/>
    <property type="match status" value="1"/>
</dbReference>
<dbReference type="InterPro" id="IPR011711">
    <property type="entry name" value="GntR_C"/>
</dbReference>
<proteinExistence type="predicted"/>
<protein>
    <submittedName>
        <fullName evidence="5">GntR family transcriptional regulator</fullName>
    </submittedName>
</protein>
<gene>
    <name evidence="5" type="ORF">IBL25_14405</name>
</gene>
<dbReference type="PANTHER" id="PTHR43537">
    <property type="entry name" value="TRANSCRIPTIONAL REGULATOR, GNTR FAMILY"/>
    <property type="match status" value="1"/>
</dbReference>
<accession>A0ABR7R8J3</accession>
<keyword evidence="1" id="KW-0805">Transcription regulation</keyword>
<dbReference type="EMBL" id="JACTUZ010000063">
    <property type="protein sequence ID" value="MBC9178134.1"/>
    <property type="molecule type" value="Genomic_DNA"/>
</dbReference>
<dbReference type="CDD" id="cd07377">
    <property type="entry name" value="WHTH_GntR"/>
    <property type="match status" value="1"/>
</dbReference>
<dbReference type="Gene3D" id="1.10.10.10">
    <property type="entry name" value="Winged helix-like DNA-binding domain superfamily/Winged helix DNA-binding domain"/>
    <property type="match status" value="1"/>
</dbReference>
<dbReference type="InterPro" id="IPR036390">
    <property type="entry name" value="WH_DNA-bd_sf"/>
</dbReference>
<dbReference type="Gene3D" id="1.20.120.530">
    <property type="entry name" value="GntR ligand-binding domain-like"/>
    <property type="match status" value="1"/>
</dbReference>
<dbReference type="InterPro" id="IPR036388">
    <property type="entry name" value="WH-like_DNA-bd_sf"/>
</dbReference>
<keyword evidence="3" id="KW-0804">Transcription</keyword>
<dbReference type="InterPro" id="IPR000524">
    <property type="entry name" value="Tscrpt_reg_HTH_GntR"/>
</dbReference>